<dbReference type="Proteomes" id="UP000786662">
    <property type="component" value="Unassembled WGS sequence"/>
</dbReference>
<evidence type="ECO:0000313" key="2">
    <source>
        <dbReference type="EMBL" id="MBI2052346.1"/>
    </source>
</evidence>
<dbReference type="AlphaFoldDB" id="A0A931YD33"/>
<organism evidence="3 4">
    <name type="scientific">Candidatus Sungiibacteriota bacterium</name>
    <dbReference type="NCBI Taxonomy" id="2750080"/>
    <lineage>
        <taxon>Bacteria</taxon>
        <taxon>Candidatus Sungiibacteriota</taxon>
    </lineage>
</organism>
<evidence type="ECO:0000313" key="4">
    <source>
        <dbReference type="Proteomes" id="UP000709672"/>
    </source>
</evidence>
<dbReference type="Proteomes" id="UP000709672">
    <property type="component" value="Unassembled WGS sequence"/>
</dbReference>
<protein>
    <submittedName>
        <fullName evidence="3">Lamin tail domain-containing protein</fullName>
    </submittedName>
</protein>
<reference evidence="3" key="1">
    <citation type="submission" date="2020-07" db="EMBL/GenBank/DDBJ databases">
        <title>Huge and variable diversity of episymbiotic CPR bacteria and DPANN archaea in groundwater ecosystems.</title>
        <authorList>
            <person name="He C.Y."/>
            <person name="Keren R."/>
            <person name="Whittaker M."/>
            <person name="Farag I.F."/>
            <person name="Doudna J."/>
            <person name="Cate J.H.D."/>
            <person name="Banfield J.F."/>
        </authorList>
    </citation>
    <scope>NUCLEOTIDE SEQUENCE</scope>
    <source>
        <strain evidence="2">NC_groundwater_191_Ag_S-0.1um_45_8</strain>
        <strain evidence="3">NC_groundwater_418_Ag_B-0.1um_45_10</strain>
    </source>
</reference>
<accession>A0A931YD33</accession>
<evidence type="ECO:0000256" key="1">
    <source>
        <dbReference type="SAM" id="MobiDB-lite"/>
    </source>
</evidence>
<sequence>MRNHTLNNLKTITSYMLVLLIIVSNFGFAPAVRAAGGTLVINEVFSNPSGASESGLEWVEIYNPTDATVSLDGLTVEEASSPSSPSLYGAWQMPVTMVGFDGDPKNIGQADGATNGVDSALGEVELPPPPPTEIRDFYFILDGTDHVTDDLRATDSTTSSTDITFSVGFQAGSAGYPVTFTWDSSSLPADITGEVQDAFGGAVMPSVNISAGSVTVPSPHTSIKFVMRRGADAERHLEYKTFAELSGELGAHEYAVVSGSDLNNAGDSVRLVNGDTVLDQVSYGNADDGNSTDNAPVSAEGDSIGRFPDGVDSDNSSSDFYEMPPTQGEANLTQEMFNEATAETAVAAYEAGSLTTLTEVATAEGLKAAADEATALVLDSTTNATFTARISTRAATIALARTTLEATETEAVADVASVTAAKLAINGATYADLQVVSVNDQDQMTEAVQAVVDAAKNDETVVAVVTFDNSDPDNAFYNVEISKNAASDSAIITTATFSQSEADAAAAAAPDVVVTLTNADKWTLMSAPTLLNEAPTVTDDGAGAVALLVYRNGVFVVPSEGDDELVNPLSAFYVKTTGTGKVSIKFATISSPTQVSKQLNAGWNLVGTNNPGLAQNEFSSIQNTPTDAGLVTLYAPDTYNSRKDTGYVSWNESADQDLNANPITALPNNNLSEYDGYWIFMNAVKTFVKNL</sequence>
<evidence type="ECO:0000313" key="3">
    <source>
        <dbReference type="EMBL" id="MBI2465671.1"/>
    </source>
</evidence>
<feature type="region of interest" description="Disordered" evidence="1">
    <location>
        <begin position="282"/>
        <end position="311"/>
    </location>
</feature>
<proteinExistence type="predicted"/>
<gene>
    <name evidence="2" type="ORF">HYT38_01535</name>
    <name evidence="3" type="ORF">HYV66_00330</name>
</gene>
<comment type="caution">
    <text evidence="3">The sequence shown here is derived from an EMBL/GenBank/DDBJ whole genome shotgun (WGS) entry which is preliminary data.</text>
</comment>
<dbReference type="EMBL" id="JACOYY010000044">
    <property type="protein sequence ID" value="MBI2052346.1"/>
    <property type="molecule type" value="Genomic_DNA"/>
</dbReference>
<name>A0A931YD33_9BACT</name>
<dbReference type="EMBL" id="JACPHQ010000002">
    <property type="protein sequence ID" value="MBI2465671.1"/>
    <property type="molecule type" value="Genomic_DNA"/>
</dbReference>